<dbReference type="Proteomes" id="UP000295578">
    <property type="component" value="Unassembled WGS sequence"/>
</dbReference>
<evidence type="ECO:0000256" key="2">
    <source>
        <dbReference type="ARBA" id="ARBA00022643"/>
    </source>
</evidence>
<dbReference type="SUPFAM" id="SSF52218">
    <property type="entry name" value="Flavoproteins"/>
    <property type="match status" value="1"/>
</dbReference>
<evidence type="ECO:0000259" key="3">
    <source>
        <dbReference type="Pfam" id="PF03358"/>
    </source>
</evidence>
<dbReference type="PANTHER" id="PTHR43278:SF4">
    <property type="entry name" value="NAD(P)H-DEPENDENT FMN-CONTAINING OXIDOREDUCTASE YWQN-RELATED"/>
    <property type="match status" value="1"/>
</dbReference>
<reference evidence="4 5" key="1">
    <citation type="submission" date="2019-03" db="EMBL/GenBank/DDBJ databases">
        <title>Draft genome sequences of novel Actinobacteria.</title>
        <authorList>
            <person name="Sahin N."/>
            <person name="Ay H."/>
            <person name="Saygin H."/>
        </authorList>
    </citation>
    <scope>NUCLEOTIDE SEQUENCE [LARGE SCALE GENOMIC DNA]</scope>
    <source>
        <strain evidence="4 5">DSM 45941</strain>
    </source>
</reference>
<dbReference type="AlphaFoldDB" id="A0A4R5B4Z4"/>
<feature type="domain" description="NADPH-dependent FMN reductase-like" evidence="3">
    <location>
        <begin position="1"/>
        <end position="131"/>
    </location>
</feature>
<dbReference type="InterPro" id="IPR029039">
    <property type="entry name" value="Flavoprotein-like_sf"/>
</dbReference>
<accession>A0A4R5B4Z4</accession>
<dbReference type="Gene3D" id="3.40.50.360">
    <property type="match status" value="1"/>
</dbReference>
<sequence>MKVLALSSSPRKDGNSRLLAQSVLDGALNRGHDTDLVDLCDVVTAPLRDCRTCRGPDGTCSIADGHHALLRDKVLAADALVLATPLYWYGISGQLKIFIDRIFCHTRADLPDSAEVKRRLMNKRAAVVVSSEESYPGVLVGVTAQMQELARYLDHDLVGVVHGIANSRGEVRRDPAGPVERAFDLGARLFDAPVTDYRMDTVRPGAVWPAPSREPAPSG</sequence>
<gene>
    <name evidence="4" type="ORF">E1293_21065</name>
</gene>
<dbReference type="InterPro" id="IPR051796">
    <property type="entry name" value="ISF_SsuE-like"/>
</dbReference>
<protein>
    <submittedName>
        <fullName evidence="4">Flavodoxin family protein</fullName>
    </submittedName>
</protein>
<name>A0A4R5B4Z4_9ACTN</name>
<evidence type="ECO:0000313" key="5">
    <source>
        <dbReference type="Proteomes" id="UP000295578"/>
    </source>
</evidence>
<dbReference type="PANTHER" id="PTHR43278">
    <property type="entry name" value="NAD(P)H-DEPENDENT FMN-CONTAINING OXIDOREDUCTASE YWQN-RELATED"/>
    <property type="match status" value="1"/>
</dbReference>
<keyword evidence="1" id="KW-0285">Flavoprotein</keyword>
<dbReference type="InterPro" id="IPR005025">
    <property type="entry name" value="FMN_Rdtase-like_dom"/>
</dbReference>
<dbReference type="RefSeq" id="WP_132199157.1">
    <property type="nucleotide sequence ID" value="NZ_SMKY01000094.1"/>
</dbReference>
<comment type="caution">
    <text evidence="4">The sequence shown here is derived from an EMBL/GenBank/DDBJ whole genome shotgun (WGS) entry which is preliminary data.</text>
</comment>
<keyword evidence="2" id="KW-0288">FMN</keyword>
<dbReference type="EMBL" id="SMKY01000094">
    <property type="protein sequence ID" value="TDD80325.1"/>
    <property type="molecule type" value="Genomic_DNA"/>
</dbReference>
<evidence type="ECO:0000313" key="4">
    <source>
        <dbReference type="EMBL" id="TDD80325.1"/>
    </source>
</evidence>
<dbReference type="OrthoDB" id="9805976at2"/>
<proteinExistence type="predicted"/>
<keyword evidence="5" id="KW-1185">Reference proteome</keyword>
<dbReference type="Pfam" id="PF03358">
    <property type="entry name" value="FMN_red"/>
    <property type="match status" value="1"/>
</dbReference>
<dbReference type="GO" id="GO:0016491">
    <property type="term" value="F:oxidoreductase activity"/>
    <property type="evidence" value="ECO:0007669"/>
    <property type="project" value="InterPro"/>
</dbReference>
<evidence type="ECO:0000256" key="1">
    <source>
        <dbReference type="ARBA" id="ARBA00022630"/>
    </source>
</evidence>
<organism evidence="4 5">
    <name type="scientific">Actinomadura darangshiensis</name>
    <dbReference type="NCBI Taxonomy" id="705336"/>
    <lineage>
        <taxon>Bacteria</taxon>
        <taxon>Bacillati</taxon>
        <taxon>Actinomycetota</taxon>
        <taxon>Actinomycetes</taxon>
        <taxon>Streptosporangiales</taxon>
        <taxon>Thermomonosporaceae</taxon>
        <taxon>Actinomadura</taxon>
    </lineage>
</organism>